<dbReference type="PANTHER" id="PTHR40619:SF3">
    <property type="entry name" value="FUNGAL STAND N-TERMINAL GOODBYE DOMAIN-CONTAINING PROTEIN"/>
    <property type="match status" value="1"/>
</dbReference>
<dbReference type="EMBL" id="JAZAVJ010000057">
    <property type="protein sequence ID" value="KAK7417428.1"/>
    <property type="molecule type" value="Genomic_DNA"/>
</dbReference>
<evidence type="ECO:0000313" key="1">
    <source>
        <dbReference type="EMBL" id="KAK7417428.1"/>
    </source>
</evidence>
<organism evidence="1 2">
    <name type="scientific">Neonectria punicea</name>
    <dbReference type="NCBI Taxonomy" id="979145"/>
    <lineage>
        <taxon>Eukaryota</taxon>
        <taxon>Fungi</taxon>
        <taxon>Dikarya</taxon>
        <taxon>Ascomycota</taxon>
        <taxon>Pezizomycotina</taxon>
        <taxon>Sordariomycetes</taxon>
        <taxon>Hypocreomycetidae</taxon>
        <taxon>Hypocreales</taxon>
        <taxon>Nectriaceae</taxon>
        <taxon>Neonectria</taxon>
    </lineage>
</organism>
<gene>
    <name evidence="1" type="ORF">QQX98_004547</name>
</gene>
<dbReference type="Proteomes" id="UP001498476">
    <property type="component" value="Unassembled WGS sequence"/>
</dbReference>
<sequence>MAHLNSAIPRLHLQPPIVDFIQNRLPQHHPGFVNPPVHYDPTSGNFVPNNQALIERPDNGVLVPPRPHVIPATVSSLPPLNETVLASRPAWEDTTVMVFWNRIFSEALAKFQLTVEPKGRSKTEYSIRNERDWDAIYGKLEKAQSIYQKDAGAGGWLRKVRRKGADNVTPVAETARIVGKLVPDSVFSTPIAGAVQVLLDAVKTAAEVRGKVLQGLDSLMAIFSDVELFLGTFPKDASIHNASVELTVTTLEAIEHAIGFFISNEMLKGVKALGMGTSYEAQLLQSLEAINEKSRSLMEEGAKSHIFEFHMYSQETRKIGKQMLERQMQIASDVTGIKDLLADHVQQRDREMAIERERHKREMQAARKTIALLEVENFRLHSVSPGAQNMWLPPPPQAPPALEWYIDQYSLRQMLNSGDIDVADMDFVASKKNELSSRDRVQAEQIVNNHLFRNWITSPSSAKLLVHWDRKLPKSIAGVSPLSVFCISMVTSLRANDRFVAAVWLCGLHVDAFESSVGTGAMLVSLIDQLLRQHAFDMHSLLADGINIDLVQGGNVGELFKLLEWLVRRLPETITFVCIVDAVLFYEREEMEALDVFAGLLRLVSDQSVRAAIKLLFTSTPGTDIVRGAFEMEDLILNVDGLTRLGWAPSEERVHRELAL</sequence>
<name>A0ABR1H8I6_9HYPO</name>
<protein>
    <submittedName>
        <fullName evidence="1">Uncharacterized protein</fullName>
    </submittedName>
</protein>
<evidence type="ECO:0000313" key="2">
    <source>
        <dbReference type="Proteomes" id="UP001498476"/>
    </source>
</evidence>
<reference evidence="1 2" key="1">
    <citation type="journal article" date="2025" name="Microbiol. Resour. Announc.">
        <title>Draft genome sequences for Neonectria magnoliae and Neonectria punicea, canker pathogens of Liriodendron tulipifera and Acer saccharum in West Virginia.</title>
        <authorList>
            <person name="Petronek H.M."/>
            <person name="Kasson M.T."/>
            <person name="Metheny A.M."/>
            <person name="Stauder C.M."/>
            <person name="Lovett B."/>
            <person name="Lynch S.C."/>
            <person name="Garnas J.R."/>
            <person name="Kasson L.R."/>
            <person name="Stajich J.E."/>
        </authorList>
    </citation>
    <scope>NUCLEOTIDE SEQUENCE [LARGE SCALE GENOMIC DNA]</scope>
    <source>
        <strain evidence="1 2">NRRL 64653</strain>
    </source>
</reference>
<accession>A0ABR1H8I6</accession>
<dbReference type="PANTHER" id="PTHR40619">
    <property type="entry name" value="FUNGAL STAND N-TERMINAL GOODBYE DOMAIN-CONTAINING PROTEIN"/>
    <property type="match status" value="1"/>
</dbReference>
<proteinExistence type="predicted"/>
<comment type="caution">
    <text evidence="1">The sequence shown here is derived from an EMBL/GenBank/DDBJ whole genome shotgun (WGS) entry which is preliminary data.</text>
</comment>
<keyword evidence="2" id="KW-1185">Reference proteome</keyword>